<dbReference type="Gene3D" id="2.60.120.330">
    <property type="entry name" value="B-lactam Antibiotic, Isopenicillin N Synthase, Chain"/>
    <property type="match status" value="1"/>
</dbReference>
<dbReference type="Pfam" id="PF14226">
    <property type="entry name" value="DIOX_N"/>
    <property type="match status" value="1"/>
</dbReference>
<dbReference type="EMBL" id="JAGHQM010003163">
    <property type="protein sequence ID" value="KAH0547877.1"/>
    <property type="molecule type" value="Genomic_DNA"/>
</dbReference>
<accession>A0A9P8L1T3</accession>
<comment type="caution">
    <text evidence="2">The sequence shown here is derived from an EMBL/GenBank/DDBJ whole genome shotgun (WGS) entry which is preliminary data.</text>
</comment>
<dbReference type="InterPro" id="IPR026992">
    <property type="entry name" value="DIOX_N"/>
</dbReference>
<name>A0A9P8L1T3_9PEZI</name>
<organism evidence="2 3">
    <name type="scientific">Trichoglossum hirsutum</name>
    <dbReference type="NCBI Taxonomy" id="265104"/>
    <lineage>
        <taxon>Eukaryota</taxon>
        <taxon>Fungi</taxon>
        <taxon>Dikarya</taxon>
        <taxon>Ascomycota</taxon>
        <taxon>Pezizomycotina</taxon>
        <taxon>Geoglossomycetes</taxon>
        <taxon>Geoglossales</taxon>
        <taxon>Geoglossaceae</taxon>
        <taxon>Trichoglossum</taxon>
    </lineage>
</organism>
<sequence length="51" mass="5860">MVDGFKTAGFVYIKNHGVAGATVRRVFEESGKFFARPQEEKDELRWEKPEA</sequence>
<dbReference type="SUPFAM" id="SSF51197">
    <property type="entry name" value="Clavaminate synthase-like"/>
    <property type="match status" value="1"/>
</dbReference>
<proteinExistence type="predicted"/>
<reference evidence="2" key="1">
    <citation type="submission" date="2021-03" db="EMBL/GenBank/DDBJ databases">
        <title>Comparative genomics and phylogenomic investigation of the class Geoglossomycetes provide insights into ecological specialization and systematics.</title>
        <authorList>
            <person name="Melie T."/>
            <person name="Pirro S."/>
            <person name="Miller A.N."/>
            <person name="Quandt A."/>
        </authorList>
    </citation>
    <scope>NUCLEOTIDE SEQUENCE</scope>
    <source>
        <strain evidence="2">CAQ_001_2017</strain>
    </source>
</reference>
<keyword evidence="3" id="KW-1185">Reference proteome</keyword>
<dbReference type="AlphaFoldDB" id="A0A9P8L1T3"/>
<feature type="domain" description="Non-haem dioxygenase N-terminal" evidence="1">
    <location>
        <begin position="3"/>
        <end position="47"/>
    </location>
</feature>
<gene>
    <name evidence="2" type="ORF">GP486_008382</name>
</gene>
<dbReference type="Proteomes" id="UP000750711">
    <property type="component" value="Unassembled WGS sequence"/>
</dbReference>
<evidence type="ECO:0000259" key="1">
    <source>
        <dbReference type="Pfam" id="PF14226"/>
    </source>
</evidence>
<feature type="non-terminal residue" evidence="2">
    <location>
        <position position="51"/>
    </location>
</feature>
<evidence type="ECO:0000313" key="2">
    <source>
        <dbReference type="EMBL" id="KAH0547877.1"/>
    </source>
</evidence>
<protein>
    <recommendedName>
        <fullName evidence="1">Non-haem dioxygenase N-terminal domain-containing protein</fullName>
    </recommendedName>
</protein>
<dbReference type="InterPro" id="IPR027443">
    <property type="entry name" value="IPNS-like_sf"/>
</dbReference>
<evidence type="ECO:0000313" key="3">
    <source>
        <dbReference type="Proteomes" id="UP000750711"/>
    </source>
</evidence>